<comment type="caution">
    <text evidence="2">The sequence shown here is derived from an EMBL/GenBank/DDBJ whole genome shotgun (WGS) entry which is preliminary data.</text>
</comment>
<proteinExistence type="predicted"/>
<sequence>MTHLADAAGAGMIGAKLGEGREAEVYAWGDRAVVKLYRPGYLGHLAESTALANLDGHGVAPRLIEVVNWDGRPGLVLERLAGSDMLALLQRRPWRVLALARALAAAHLAVHGVRAPADLPDLRQVLAARVEDADLPPQLRDFAMRILDGLPSGDRLCHGDYHPGNVLVAADRISVIDWANATRGVPEADHARTLLLLRWADPLPGTPLISRGLMAAGRAVFARGYARTYGGGSGRPLQLVDSWLVVHTAARVSEGIEVEQPLLIGLLEGARRNATR</sequence>
<dbReference type="AlphaFoldDB" id="A0A8J3NUH7"/>
<dbReference type="Pfam" id="PF01636">
    <property type="entry name" value="APH"/>
    <property type="match status" value="1"/>
</dbReference>
<dbReference type="Proteomes" id="UP000619293">
    <property type="component" value="Unassembled WGS sequence"/>
</dbReference>
<name>A0A8J3NUH7_9ACTN</name>
<dbReference type="InterPro" id="IPR002575">
    <property type="entry name" value="Aminoglycoside_PTrfase"/>
</dbReference>
<organism evidence="2 3">
    <name type="scientific">Catellatospora chokoriensis</name>
    <dbReference type="NCBI Taxonomy" id="310353"/>
    <lineage>
        <taxon>Bacteria</taxon>
        <taxon>Bacillati</taxon>
        <taxon>Actinomycetota</taxon>
        <taxon>Actinomycetes</taxon>
        <taxon>Micromonosporales</taxon>
        <taxon>Micromonosporaceae</taxon>
        <taxon>Catellatospora</taxon>
    </lineage>
</organism>
<dbReference type="EMBL" id="BONG01000055">
    <property type="protein sequence ID" value="GIF93042.1"/>
    <property type="molecule type" value="Genomic_DNA"/>
</dbReference>
<accession>A0A8J3NUH7</accession>
<feature type="domain" description="Aminoglycoside phosphotransferase" evidence="1">
    <location>
        <begin position="17"/>
        <end position="206"/>
    </location>
</feature>
<evidence type="ECO:0000313" key="3">
    <source>
        <dbReference type="Proteomes" id="UP000619293"/>
    </source>
</evidence>
<protein>
    <submittedName>
        <fullName evidence="2">Aminoglycoside phosphotransferase</fullName>
    </submittedName>
</protein>
<dbReference type="Gene3D" id="3.90.1200.10">
    <property type="match status" value="1"/>
</dbReference>
<evidence type="ECO:0000259" key="1">
    <source>
        <dbReference type="Pfam" id="PF01636"/>
    </source>
</evidence>
<dbReference type="SUPFAM" id="SSF56112">
    <property type="entry name" value="Protein kinase-like (PK-like)"/>
    <property type="match status" value="1"/>
</dbReference>
<reference evidence="2 3" key="1">
    <citation type="submission" date="2021-01" db="EMBL/GenBank/DDBJ databases">
        <title>Whole genome shotgun sequence of Catellatospora chokoriensis NBRC 107358.</title>
        <authorList>
            <person name="Komaki H."/>
            <person name="Tamura T."/>
        </authorList>
    </citation>
    <scope>NUCLEOTIDE SEQUENCE [LARGE SCALE GENOMIC DNA]</scope>
    <source>
        <strain evidence="2 3">NBRC 107358</strain>
    </source>
</reference>
<dbReference type="InterPro" id="IPR011009">
    <property type="entry name" value="Kinase-like_dom_sf"/>
</dbReference>
<gene>
    <name evidence="2" type="ORF">Cch02nite_64860</name>
</gene>
<keyword evidence="3" id="KW-1185">Reference proteome</keyword>
<evidence type="ECO:0000313" key="2">
    <source>
        <dbReference type="EMBL" id="GIF93042.1"/>
    </source>
</evidence>